<proteinExistence type="predicted"/>
<evidence type="ECO:0000256" key="1">
    <source>
        <dbReference type="SAM" id="MobiDB-lite"/>
    </source>
</evidence>
<sequence>MPHLPDSVHVMTDDTRPHTAASTTEGVWSARGTRITADRTPEGLRLRARAGAEGLSRIVLRWRLDTPEDARILGDAWERGYGDLQWRTLRPDRALPWYALITGGAFGGPTTGWGVRTRPGALCSWTVDESGITLWADVRSGGLPVLSGEREVDVATVVTATGPTPFAAHQALCTAMNPDPLPAVGPVVGCNNWYYAYGRDFGPDAVLRDARTVVEYADGHPVRPYCVIDDGWTEGGGSAPGGPWDTGLPGVFDDMGDLAARIAETGARPGLWFRPLLSRTETAAVRPGLRRDSGFPLDPSLDVALETVAEDVTRFRRWGYGLIKHDFSTYDVFGRFASHSPAELALPGWSLSDRSRTSAEILVRLYGTIAEAARDAVVIGCNTVGHLSAGLVRVQRCGDDTSGRSWERTRRMGVNTLAFRLAQHQRFFTLDADCVPCTPQTDWRLNRQFLDLVARSGTALFVSVDPAARTDRTDADLAAAVRLALDGGTPGGVEPLDWLSTTAPRRWRSGAETLVYDWAEPWGAVPLAV</sequence>
<reference evidence="2" key="1">
    <citation type="submission" date="2024-07" db="EMBL/GenBank/DDBJ databases">
        <authorList>
            <person name="Yu S.T."/>
        </authorList>
    </citation>
    <scope>NUCLEOTIDE SEQUENCE</scope>
    <source>
        <strain evidence="2">R08</strain>
    </source>
</reference>
<organism evidence="2">
    <name type="scientific">Streptomyces sp. R08</name>
    <dbReference type="NCBI Taxonomy" id="3238624"/>
    <lineage>
        <taxon>Bacteria</taxon>
        <taxon>Bacillati</taxon>
        <taxon>Actinomycetota</taxon>
        <taxon>Actinomycetes</taxon>
        <taxon>Kitasatosporales</taxon>
        <taxon>Streptomycetaceae</taxon>
        <taxon>Streptomyces</taxon>
    </lineage>
</organism>
<dbReference type="EMBL" id="CP163431">
    <property type="protein sequence ID" value="XDQ01360.1"/>
    <property type="molecule type" value="Genomic_DNA"/>
</dbReference>
<name>A0AB39M4X5_9ACTN</name>
<dbReference type="AlphaFoldDB" id="A0AB39M4X5"/>
<protein>
    <recommendedName>
        <fullName evidence="3">Alpha-galactosidase</fullName>
    </recommendedName>
</protein>
<dbReference type="InterPro" id="IPR013785">
    <property type="entry name" value="Aldolase_TIM"/>
</dbReference>
<dbReference type="SUPFAM" id="SSF51445">
    <property type="entry name" value="(Trans)glycosidases"/>
    <property type="match status" value="1"/>
</dbReference>
<evidence type="ECO:0000313" key="2">
    <source>
        <dbReference type="EMBL" id="XDQ01360.1"/>
    </source>
</evidence>
<accession>A0AB39M4X5</accession>
<evidence type="ECO:0008006" key="3">
    <source>
        <dbReference type="Google" id="ProtNLM"/>
    </source>
</evidence>
<dbReference type="RefSeq" id="WP_369187770.1">
    <property type="nucleotide sequence ID" value="NZ_CP163431.1"/>
</dbReference>
<gene>
    <name evidence="2" type="ORF">AB5J58_14660</name>
</gene>
<dbReference type="Gene3D" id="3.20.20.70">
    <property type="entry name" value="Aldolase class I"/>
    <property type="match status" value="1"/>
</dbReference>
<feature type="region of interest" description="Disordered" evidence="1">
    <location>
        <begin position="1"/>
        <end position="25"/>
    </location>
</feature>
<dbReference type="InterPro" id="IPR017853">
    <property type="entry name" value="GH"/>
</dbReference>